<name>A0A392PUE4_9FABA</name>
<proteinExistence type="predicted"/>
<comment type="caution">
    <text evidence="2">The sequence shown here is derived from an EMBL/GenBank/DDBJ whole genome shotgun (WGS) entry which is preliminary data.</text>
</comment>
<feature type="coiled-coil region" evidence="1">
    <location>
        <begin position="29"/>
        <end position="56"/>
    </location>
</feature>
<protein>
    <submittedName>
        <fullName evidence="2">Uncharacterized protein</fullName>
    </submittedName>
</protein>
<evidence type="ECO:0000313" key="2">
    <source>
        <dbReference type="EMBL" id="MCI15444.1"/>
    </source>
</evidence>
<dbReference type="EMBL" id="LXQA010096486">
    <property type="protein sequence ID" value="MCI15444.1"/>
    <property type="molecule type" value="Genomic_DNA"/>
</dbReference>
<keyword evidence="3" id="KW-1185">Reference proteome</keyword>
<reference evidence="2 3" key="1">
    <citation type="journal article" date="2018" name="Front. Plant Sci.">
        <title>Red Clover (Trifolium pratense) and Zigzag Clover (T. medium) - A Picture of Genomic Similarities and Differences.</title>
        <authorList>
            <person name="Dluhosova J."/>
            <person name="Istvanek J."/>
            <person name="Nedelnik J."/>
            <person name="Repkova J."/>
        </authorList>
    </citation>
    <scope>NUCLEOTIDE SEQUENCE [LARGE SCALE GENOMIC DNA]</scope>
    <source>
        <strain evidence="3">cv. 10/8</strain>
        <tissue evidence="2">Leaf</tissue>
    </source>
</reference>
<evidence type="ECO:0000313" key="3">
    <source>
        <dbReference type="Proteomes" id="UP000265520"/>
    </source>
</evidence>
<dbReference type="Proteomes" id="UP000265520">
    <property type="component" value="Unassembled WGS sequence"/>
</dbReference>
<keyword evidence="1" id="KW-0175">Coiled coil</keyword>
<accession>A0A392PUE4</accession>
<sequence>MKLILKHPRFTIQLDLYHLSTLRHQPPPTVDHTAAIANLEAKIETLRDDFHRFMDLVSQQFDKCSKEFADIRNTFTAPRG</sequence>
<evidence type="ECO:0000256" key="1">
    <source>
        <dbReference type="SAM" id="Coils"/>
    </source>
</evidence>
<organism evidence="2 3">
    <name type="scientific">Trifolium medium</name>
    <dbReference type="NCBI Taxonomy" id="97028"/>
    <lineage>
        <taxon>Eukaryota</taxon>
        <taxon>Viridiplantae</taxon>
        <taxon>Streptophyta</taxon>
        <taxon>Embryophyta</taxon>
        <taxon>Tracheophyta</taxon>
        <taxon>Spermatophyta</taxon>
        <taxon>Magnoliopsida</taxon>
        <taxon>eudicotyledons</taxon>
        <taxon>Gunneridae</taxon>
        <taxon>Pentapetalae</taxon>
        <taxon>rosids</taxon>
        <taxon>fabids</taxon>
        <taxon>Fabales</taxon>
        <taxon>Fabaceae</taxon>
        <taxon>Papilionoideae</taxon>
        <taxon>50 kb inversion clade</taxon>
        <taxon>NPAAA clade</taxon>
        <taxon>Hologalegina</taxon>
        <taxon>IRL clade</taxon>
        <taxon>Trifolieae</taxon>
        <taxon>Trifolium</taxon>
    </lineage>
</organism>
<dbReference type="AlphaFoldDB" id="A0A392PUE4"/>